<evidence type="ECO:0000313" key="2">
    <source>
        <dbReference type="EnsemblMetazoa" id="GBRI023054-PA"/>
    </source>
</evidence>
<feature type="domain" description="BEN" evidence="1">
    <location>
        <begin position="540"/>
        <end position="638"/>
    </location>
</feature>
<accession>A0A1A9WKK3</accession>
<dbReference type="VEuPathDB" id="VectorBase:GBRI023054"/>
<dbReference type="Gene3D" id="1.10.10.2590">
    <property type="entry name" value="BEN domain"/>
    <property type="match status" value="1"/>
</dbReference>
<keyword evidence="3" id="KW-1185">Reference proteome</keyword>
<name>A0A1A9WKK3_9MUSC</name>
<evidence type="ECO:0000259" key="1">
    <source>
        <dbReference type="PROSITE" id="PS51457"/>
    </source>
</evidence>
<reference evidence="2" key="2">
    <citation type="submission" date="2020-05" db="UniProtKB">
        <authorList>
            <consortium name="EnsemblMetazoa"/>
        </authorList>
    </citation>
    <scope>IDENTIFICATION</scope>
    <source>
        <strain evidence="2">IAEA</strain>
    </source>
</reference>
<dbReference type="SMART" id="SM01025">
    <property type="entry name" value="BEN"/>
    <property type="match status" value="1"/>
</dbReference>
<dbReference type="PANTHER" id="PTHR43612">
    <property type="entry name" value="TRIFUNCTIONAL ENZYME SUBUNIT ALPHA"/>
    <property type="match status" value="1"/>
</dbReference>
<dbReference type="GO" id="GO:0016507">
    <property type="term" value="C:mitochondrial fatty acid beta-oxidation multienzyme complex"/>
    <property type="evidence" value="ECO:0007669"/>
    <property type="project" value="TreeGrafter"/>
</dbReference>
<sequence length="665" mass="73526">MLDLLPGGGGTVRLPKLEGVPTALDMELTGKQLSAEHAKKAGIADLLVNTLGPGLASADQSTMEYLERVAIQMASDLASGKLKVNRGKTGLINKLTSLVMHTDDLLFQCLLFLFTFLVRIVFETKCLINSETVIHSTVRSPKILQGSSQNFKRVMDMGDRYERPIMLNVWTQTTPDDFGYLNEIETKGHESQREKELLGKIHLLEESLRAHADLLFQIHATSERTSALLGQNMHTISQNTTYQNVPFTLGKDKIPLPPKIVNVNSNVSTSSIINPFNQTGQPAESVKYTIIAEGSDDVSDEPIEIQLAEDDGAINMNNSADSGRLEICLMPEEVEPKTEISAATSSNIDTNTIQEVTTPLISQHSEHHLIKRRKLAAEFHPEVPENSNFLLSEQGNLTPVNTKSASISSTATNNRRFVNNGLLKVDHIQPTTTNSNPSGYQVVGNSIERKYSTDRFHVEVPENSNFLLSEQGNLTSVNSKSANAPCAATNNRRFGKNSLLKVDHIQTATPNAKPSGLMQVLQVPGIEQKYSTDNVMVSIGPNNTRIPAEIYEAMSWNSASIATRKLLMAIFDRQTLATHSMTGKPSPAFKDHGKPLKQMLNPLIIQDIIFAVTRKCKVSEKEVRTAITTKCADENKMMKMQKNKLITPMRESNKENIAEHIKHER</sequence>
<dbReference type="InterPro" id="IPR029045">
    <property type="entry name" value="ClpP/crotonase-like_dom_sf"/>
</dbReference>
<dbReference type="PROSITE" id="PS51457">
    <property type="entry name" value="BEN"/>
    <property type="match status" value="1"/>
</dbReference>
<dbReference type="Gene3D" id="3.90.226.10">
    <property type="entry name" value="2-enoyl-CoA Hydratase, Chain A, domain 1"/>
    <property type="match status" value="1"/>
</dbReference>
<dbReference type="InterPro" id="IPR050136">
    <property type="entry name" value="FA_oxidation_alpha_subunit"/>
</dbReference>
<dbReference type="InterPro" id="IPR018379">
    <property type="entry name" value="BEN_domain"/>
</dbReference>
<dbReference type="PANTHER" id="PTHR43612:SF3">
    <property type="entry name" value="TRIFUNCTIONAL ENZYME SUBUNIT ALPHA, MITOCHONDRIAL"/>
    <property type="match status" value="1"/>
</dbReference>
<dbReference type="AlphaFoldDB" id="A0A1A9WKK3"/>
<dbReference type="GO" id="GO:0006635">
    <property type="term" value="P:fatty acid beta-oxidation"/>
    <property type="evidence" value="ECO:0007669"/>
    <property type="project" value="TreeGrafter"/>
</dbReference>
<dbReference type="GO" id="GO:0004300">
    <property type="term" value="F:enoyl-CoA hydratase activity"/>
    <property type="evidence" value="ECO:0007669"/>
    <property type="project" value="TreeGrafter"/>
</dbReference>
<evidence type="ECO:0000313" key="3">
    <source>
        <dbReference type="Proteomes" id="UP000091820"/>
    </source>
</evidence>
<dbReference type="GO" id="GO:0003677">
    <property type="term" value="F:DNA binding"/>
    <property type="evidence" value="ECO:0007669"/>
    <property type="project" value="InterPro"/>
</dbReference>
<dbReference type="Pfam" id="PF10523">
    <property type="entry name" value="BEN"/>
    <property type="match status" value="1"/>
</dbReference>
<dbReference type="SUPFAM" id="SSF52096">
    <property type="entry name" value="ClpP/crotonase"/>
    <property type="match status" value="1"/>
</dbReference>
<protein>
    <submittedName>
        <fullName evidence="2">BEN domain-containing protein</fullName>
    </submittedName>
</protein>
<dbReference type="EnsemblMetazoa" id="GBRI023054-RA">
    <property type="protein sequence ID" value="GBRI023054-PA"/>
    <property type="gene ID" value="GBRI023054"/>
</dbReference>
<organism evidence="2 3">
    <name type="scientific">Glossina brevipalpis</name>
    <dbReference type="NCBI Taxonomy" id="37001"/>
    <lineage>
        <taxon>Eukaryota</taxon>
        <taxon>Metazoa</taxon>
        <taxon>Ecdysozoa</taxon>
        <taxon>Arthropoda</taxon>
        <taxon>Hexapoda</taxon>
        <taxon>Insecta</taxon>
        <taxon>Pterygota</taxon>
        <taxon>Neoptera</taxon>
        <taxon>Endopterygota</taxon>
        <taxon>Diptera</taxon>
        <taxon>Brachycera</taxon>
        <taxon>Muscomorpha</taxon>
        <taxon>Hippoboscoidea</taxon>
        <taxon>Glossinidae</taxon>
        <taxon>Glossina</taxon>
    </lineage>
</organism>
<dbReference type="Proteomes" id="UP000091820">
    <property type="component" value="Unassembled WGS sequence"/>
</dbReference>
<dbReference type="GO" id="GO:0016509">
    <property type="term" value="F:long-chain (3S)-3-hydroxyacyl-CoA dehydrogenase (NAD+) activity"/>
    <property type="evidence" value="ECO:0007669"/>
    <property type="project" value="TreeGrafter"/>
</dbReference>
<proteinExistence type="predicted"/>
<reference evidence="3" key="1">
    <citation type="submission" date="2014-03" db="EMBL/GenBank/DDBJ databases">
        <authorList>
            <person name="Aksoy S."/>
            <person name="Warren W."/>
            <person name="Wilson R.K."/>
        </authorList>
    </citation>
    <scope>NUCLEOTIDE SEQUENCE [LARGE SCALE GENOMIC DNA]</scope>
    <source>
        <strain evidence="3">IAEA</strain>
    </source>
</reference>